<dbReference type="InterPro" id="IPR009363">
    <property type="entry name" value="Phage_Mu_Gp16"/>
</dbReference>
<dbReference type="EMBL" id="CP067977">
    <property type="protein sequence ID" value="QQQ17769.1"/>
    <property type="molecule type" value="Genomic_DNA"/>
</dbReference>
<proteinExistence type="predicted"/>
<dbReference type="RefSeq" id="WP_201102145.1">
    <property type="nucleotide sequence ID" value="NZ_CP067977.1"/>
</dbReference>
<accession>A0ABX7BJN3</accession>
<organism evidence="2 3">
    <name type="scientific">Brevundimonas vitisensis</name>
    <dbReference type="NCBI Taxonomy" id="2800818"/>
    <lineage>
        <taxon>Bacteria</taxon>
        <taxon>Pseudomonadati</taxon>
        <taxon>Pseudomonadota</taxon>
        <taxon>Alphaproteobacteria</taxon>
        <taxon>Caulobacterales</taxon>
        <taxon>Caulobacteraceae</taxon>
        <taxon>Brevundimonas</taxon>
    </lineage>
</organism>
<evidence type="ECO:0000313" key="3">
    <source>
        <dbReference type="Proteomes" id="UP000595448"/>
    </source>
</evidence>
<sequence>MMAAPRYRQDVGDSRARAIAKVKIAAKQLGLDDATYRAMLSRITGQDSAAKCTEAQLGRVLDEMKAKGWKASKPAARSERSASSTRHAAKQAVSPLALKARAMWISLHQLGEVRDPSEAALEAFARRQLGVDRLQWAVPSQGAALIEALKAMAERAGWSQDTTGLAPDERLPVLKARLAELIAQREAGR</sequence>
<name>A0ABX7BJN3_9CAUL</name>
<reference evidence="2 3" key="1">
    <citation type="submission" date="2021-01" db="EMBL/GenBank/DDBJ databases">
        <title>Brevundimonas vitis sp. nov., an bacterium isolated from grape (Vitis vinifera).</title>
        <authorList>
            <person name="Jiang L."/>
            <person name="Lee J."/>
        </authorList>
    </citation>
    <scope>NUCLEOTIDE SEQUENCE [LARGE SCALE GENOMIC DNA]</scope>
    <source>
        <strain evidence="2 3">GRTSA-9</strain>
    </source>
</reference>
<protein>
    <submittedName>
        <fullName evidence="2">Regulatory protein GemA</fullName>
    </submittedName>
</protein>
<keyword evidence="3" id="KW-1185">Reference proteome</keyword>
<evidence type="ECO:0000313" key="2">
    <source>
        <dbReference type="EMBL" id="QQQ17769.1"/>
    </source>
</evidence>
<gene>
    <name evidence="2" type="ORF">JIP62_10535</name>
</gene>
<feature type="compositionally biased region" description="Low complexity" evidence="1">
    <location>
        <begin position="71"/>
        <end position="86"/>
    </location>
</feature>
<evidence type="ECO:0000256" key="1">
    <source>
        <dbReference type="SAM" id="MobiDB-lite"/>
    </source>
</evidence>
<dbReference type="Proteomes" id="UP000595448">
    <property type="component" value="Chromosome"/>
</dbReference>
<dbReference type="Pfam" id="PF06252">
    <property type="entry name" value="GemA"/>
    <property type="match status" value="1"/>
</dbReference>
<feature type="region of interest" description="Disordered" evidence="1">
    <location>
        <begin position="68"/>
        <end position="90"/>
    </location>
</feature>